<evidence type="ECO:0000259" key="1">
    <source>
        <dbReference type="Pfam" id="PF03732"/>
    </source>
</evidence>
<comment type="caution">
    <text evidence="2">The sequence shown here is derived from an EMBL/GenBank/DDBJ whole genome shotgun (WGS) entry which is preliminary data.</text>
</comment>
<dbReference type="Pfam" id="PF03732">
    <property type="entry name" value="Retrotrans_gag"/>
    <property type="match status" value="1"/>
</dbReference>
<organism evidence="2">
    <name type="scientific">Tanacetum cinerariifolium</name>
    <name type="common">Dalmatian daisy</name>
    <name type="synonym">Chrysanthemum cinerariifolium</name>
    <dbReference type="NCBI Taxonomy" id="118510"/>
    <lineage>
        <taxon>Eukaryota</taxon>
        <taxon>Viridiplantae</taxon>
        <taxon>Streptophyta</taxon>
        <taxon>Embryophyta</taxon>
        <taxon>Tracheophyta</taxon>
        <taxon>Spermatophyta</taxon>
        <taxon>Magnoliopsida</taxon>
        <taxon>eudicotyledons</taxon>
        <taxon>Gunneridae</taxon>
        <taxon>Pentapetalae</taxon>
        <taxon>asterids</taxon>
        <taxon>campanulids</taxon>
        <taxon>Asterales</taxon>
        <taxon>Asteraceae</taxon>
        <taxon>Asteroideae</taxon>
        <taxon>Anthemideae</taxon>
        <taxon>Anthemidinae</taxon>
        <taxon>Tanacetum</taxon>
    </lineage>
</organism>
<sequence length="166" mass="18725">MLGTGLSNGRPNGDEGGCASVNSSLKSIMWWILISWNSFKEAIMLRFGSAYDDPMGDIKNLRHTGTIEEYQNAFDRLLSRIDFPEDQQVSCYIDGLHSEVELVVRMFRPKTLGQVFDLELVADPFDTCYENSEIPLEEAEIQEEAIEEVIEYSPQISLHALNGVES</sequence>
<feature type="domain" description="Retrotransposon gag" evidence="1">
    <location>
        <begin position="33"/>
        <end position="97"/>
    </location>
</feature>
<gene>
    <name evidence="2" type="ORF">Tci_476896</name>
</gene>
<proteinExistence type="predicted"/>
<dbReference type="EMBL" id="BKCJ010235582">
    <property type="protein sequence ID" value="GEZ04923.1"/>
    <property type="molecule type" value="Genomic_DNA"/>
</dbReference>
<name>A0A699I1K0_TANCI</name>
<dbReference type="AlphaFoldDB" id="A0A699I1K0"/>
<accession>A0A699I1K0</accession>
<protein>
    <recommendedName>
        <fullName evidence="1">Retrotransposon gag domain-containing protein</fullName>
    </recommendedName>
</protein>
<dbReference type="InterPro" id="IPR005162">
    <property type="entry name" value="Retrotrans_gag_dom"/>
</dbReference>
<evidence type="ECO:0000313" key="2">
    <source>
        <dbReference type="EMBL" id="GEZ04923.1"/>
    </source>
</evidence>
<reference evidence="2" key="1">
    <citation type="journal article" date="2019" name="Sci. Rep.">
        <title>Draft genome of Tanacetum cinerariifolium, the natural source of mosquito coil.</title>
        <authorList>
            <person name="Yamashiro T."/>
            <person name="Shiraishi A."/>
            <person name="Satake H."/>
            <person name="Nakayama K."/>
        </authorList>
    </citation>
    <scope>NUCLEOTIDE SEQUENCE</scope>
</reference>